<evidence type="ECO:0000256" key="1">
    <source>
        <dbReference type="SAM" id="MobiDB-lite"/>
    </source>
</evidence>
<feature type="region of interest" description="Disordered" evidence="1">
    <location>
        <begin position="591"/>
        <end position="633"/>
    </location>
</feature>
<name>A0AAE0KYT5_9CHLO</name>
<reference evidence="2 3" key="1">
    <citation type="journal article" date="2015" name="Genome Biol. Evol.">
        <title>Comparative Genomics of a Bacterivorous Green Alga Reveals Evolutionary Causalities and Consequences of Phago-Mixotrophic Mode of Nutrition.</title>
        <authorList>
            <person name="Burns J.A."/>
            <person name="Paasch A."/>
            <person name="Narechania A."/>
            <person name="Kim E."/>
        </authorList>
    </citation>
    <scope>NUCLEOTIDE SEQUENCE [LARGE SCALE GENOMIC DNA]</scope>
    <source>
        <strain evidence="2 3">PLY_AMNH</strain>
    </source>
</reference>
<dbReference type="EMBL" id="LGRX02013861">
    <property type="protein sequence ID" value="KAK3265519.1"/>
    <property type="molecule type" value="Genomic_DNA"/>
</dbReference>
<gene>
    <name evidence="2" type="ORF">CYMTET_25803</name>
</gene>
<dbReference type="GO" id="GO:0016301">
    <property type="term" value="F:kinase activity"/>
    <property type="evidence" value="ECO:0007669"/>
    <property type="project" value="UniProtKB-KW"/>
</dbReference>
<evidence type="ECO:0000313" key="2">
    <source>
        <dbReference type="EMBL" id="KAK3265519.1"/>
    </source>
</evidence>
<feature type="region of interest" description="Disordered" evidence="1">
    <location>
        <begin position="401"/>
        <end position="462"/>
    </location>
</feature>
<dbReference type="InterPro" id="IPR016024">
    <property type="entry name" value="ARM-type_fold"/>
</dbReference>
<sequence length="736" mass="77487">MSLGLAVAVSGLGLSAVSRNSHKCACITASLTAFPITFRVLYPAKSVREMVAMSIPDTRGQTAAAAAAAASSTFFEWAISQVRAISALGDPEVPTLALVSLKECLSTVPVGGIDRYAYRILDACQGVLEDGSMPWAILPALLGVLPWAARHTALFAQRFQDIADLLLGWALEPDLPTNLRVLITDSFGQFKPHWVESLPFSSSILAKVLGDIEVLASSTSPSTPGELRRILSLATCLAAVAEATDSGLASAAPSLLQRFLSCCWAAHAKFTDATWGKEALRCVRTFARLLERDFACHYQSALSFLLAQLELQLSAQEVHTLLLLNLQLLDAQKDAVKPEVVQQQLAPESQLAKLRLHPSKPVATAAIRTYNWLLRHPSQEIGVAAAQAVLRDLQHQLRAIPSAPNLERRRKSDSADEAVETGASLGMDGAEHPGAAHAGWRTSDEEAATAATGSAREDRDFTHRGAAAATGVPGKAALKDGYPAVEPGAARLEEAVMDGAGEVRRAAALNLVHFDLLALQAAAALLRQSTPAPPQLLAAVGVEGNASVAKNMAVPVTAVGDNPKSRVAEPSVTTDEGVRISISAAAVAKEPASVPAPSSGADHTSVPAPSSGADHTSVPAPSSGADSTSDVSAPSLTWKVQSTVRVLEPPISLHPDLQMVAVGLLRELHARLEDWPSIETMLARLLREGVISLPIPLPNPSSLLPSPFNSCSPYFILPPSFLSISTTLPSSLLHPP</sequence>
<keyword evidence="2" id="KW-0418">Kinase</keyword>
<feature type="compositionally biased region" description="Polar residues" evidence="1">
    <location>
        <begin position="624"/>
        <end position="633"/>
    </location>
</feature>
<accession>A0AAE0KYT5</accession>
<proteinExistence type="predicted"/>
<evidence type="ECO:0000313" key="3">
    <source>
        <dbReference type="Proteomes" id="UP001190700"/>
    </source>
</evidence>
<protein>
    <submittedName>
        <fullName evidence="2">Serine/threonine-protein kinase smg1</fullName>
    </submittedName>
</protein>
<keyword evidence="3" id="KW-1185">Reference proteome</keyword>
<organism evidence="2 3">
    <name type="scientific">Cymbomonas tetramitiformis</name>
    <dbReference type="NCBI Taxonomy" id="36881"/>
    <lineage>
        <taxon>Eukaryota</taxon>
        <taxon>Viridiplantae</taxon>
        <taxon>Chlorophyta</taxon>
        <taxon>Pyramimonadophyceae</taxon>
        <taxon>Pyramimonadales</taxon>
        <taxon>Pyramimonadaceae</taxon>
        <taxon>Cymbomonas</taxon>
    </lineage>
</organism>
<dbReference type="Proteomes" id="UP001190700">
    <property type="component" value="Unassembled WGS sequence"/>
</dbReference>
<dbReference type="SUPFAM" id="SSF48371">
    <property type="entry name" value="ARM repeat"/>
    <property type="match status" value="1"/>
</dbReference>
<keyword evidence="2" id="KW-0808">Transferase</keyword>
<dbReference type="AlphaFoldDB" id="A0AAE0KYT5"/>
<comment type="caution">
    <text evidence="2">The sequence shown here is derived from an EMBL/GenBank/DDBJ whole genome shotgun (WGS) entry which is preliminary data.</text>
</comment>